<evidence type="ECO:0000313" key="2">
    <source>
        <dbReference type="Proteomes" id="UP000316621"/>
    </source>
</evidence>
<protein>
    <submittedName>
        <fullName evidence="1">Uncharacterized protein</fullName>
    </submittedName>
</protein>
<gene>
    <name evidence="1" type="ORF">C5167_014450</name>
</gene>
<accession>A0A4Y7J390</accession>
<sequence length="68" mass="7455">MPEGRTDKLRPVFVMMPPSEQMVMLEICDPMLGIGKEKAAGITQDVQRATCKIIDVGVGKSNLLFGFD</sequence>
<proteinExistence type="predicted"/>
<dbReference type="AlphaFoldDB" id="A0A4Y7J390"/>
<dbReference type="Gramene" id="RZC55594">
    <property type="protein sequence ID" value="RZC55594"/>
    <property type="gene ID" value="C5167_014450"/>
</dbReference>
<dbReference type="EMBL" id="CM010717">
    <property type="protein sequence ID" value="RZC55594.1"/>
    <property type="molecule type" value="Genomic_DNA"/>
</dbReference>
<name>A0A4Y7J390_PAPSO</name>
<dbReference type="Proteomes" id="UP000316621">
    <property type="component" value="Chromosome 3"/>
</dbReference>
<reference evidence="1 2" key="1">
    <citation type="journal article" date="2018" name="Science">
        <title>The opium poppy genome and morphinan production.</title>
        <authorList>
            <person name="Guo L."/>
            <person name="Winzer T."/>
            <person name="Yang X."/>
            <person name="Li Y."/>
            <person name="Ning Z."/>
            <person name="He Z."/>
            <person name="Teodor R."/>
            <person name="Lu Y."/>
            <person name="Bowser T.A."/>
            <person name="Graham I.A."/>
            <person name="Ye K."/>
        </authorList>
    </citation>
    <scope>NUCLEOTIDE SEQUENCE [LARGE SCALE GENOMIC DNA]</scope>
    <source>
        <strain evidence="2">cv. HN1</strain>
        <tissue evidence="1">Leaves</tissue>
    </source>
</reference>
<evidence type="ECO:0000313" key="1">
    <source>
        <dbReference type="EMBL" id="RZC55594.1"/>
    </source>
</evidence>
<organism evidence="1 2">
    <name type="scientific">Papaver somniferum</name>
    <name type="common">Opium poppy</name>
    <dbReference type="NCBI Taxonomy" id="3469"/>
    <lineage>
        <taxon>Eukaryota</taxon>
        <taxon>Viridiplantae</taxon>
        <taxon>Streptophyta</taxon>
        <taxon>Embryophyta</taxon>
        <taxon>Tracheophyta</taxon>
        <taxon>Spermatophyta</taxon>
        <taxon>Magnoliopsida</taxon>
        <taxon>Ranunculales</taxon>
        <taxon>Papaveraceae</taxon>
        <taxon>Papaveroideae</taxon>
        <taxon>Papaver</taxon>
    </lineage>
</organism>
<keyword evidence="2" id="KW-1185">Reference proteome</keyword>